<dbReference type="PANTHER" id="PTHR43773">
    <property type="entry name" value="MAGNESIUM TRANSPORTER MGTE"/>
    <property type="match status" value="1"/>
</dbReference>
<keyword evidence="1" id="KW-0129">CBS domain</keyword>
<gene>
    <name evidence="3" type="ORF">U6N30_04390</name>
</gene>
<dbReference type="SUPFAM" id="SSF158791">
    <property type="entry name" value="MgtE N-terminal domain-like"/>
    <property type="match status" value="1"/>
</dbReference>
<dbReference type="InterPro" id="IPR006668">
    <property type="entry name" value="Mg_transptr_MgtE_intracell_dom"/>
</dbReference>
<dbReference type="Gene3D" id="1.25.60.10">
    <property type="entry name" value="MgtE N-terminal domain-like"/>
    <property type="match status" value="1"/>
</dbReference>
<dbReference type="Gene3D" id="3.10.580.10">
    <property type="entry name" value="CBS-domain"/>
    <property type="match status" value="1"/>
</dbReference>
<evidence type="ECO:0000313" key="3">
    <source>
        <dbReference type="EMBL" id="WRL64962.1"/>
    </source>
</evidence>
<dbReference type="RefSeq" id="WP_324276286.1">
    <property type="nucleotide sequence ID" value="NZ_CP141261.1"/>
</dbReference>
<name>A0ABZ1B2B5_9ACTN</name>
<keyword evidence="4" id="KW-1185">Reference proteome</keyword>
<dbReference type="InterPro" id="IPR046342">
    <property type="entry name" value="CBS_dom_sf"/>
</dbReference>
<dbReference type="Pfam" id="PF03448">
    <property type="entry name" value="MgtE_N"/>
    <property type="match status" value="1"/>
</dbReference>
<evidence type="ECO:0000313" key="4">
    <source>
        <dbReference type="Proteomes" id="UP001324287"/>
    </source>
</evidence>
<evidence type="ECO:0000259" key="2">
    <source>
        <dbReference type="PROSITE" id="PS51371"/>
    </source>
</evidence>
<proteinExistence type="predicted"/>
<dbReference type="PANTHER" id="PTHR43773:SF1">
    <property type="entry name" value="MAGNESIUM TRANSPORTER MGTE"/>
    <property type="match status" value="1"/>
</dbReference>
<organism evidence="3 4">
    <name type="scientific">Blastococcus brunescens</name>
    <dbReference type="NCBI Taxonomy" id="1564165"/>
    <lineage>
        <taxon>Bacteria</taxon>
        <taxon>Bacillati</taxon>
        <taxon>Actinomycetota</taxon>
        <taxon>Actinomycetes</taxon>
        <taxon>Geodermatophilales</taxon>
        <taxon>Geodermatophilaceae</taxon>
        <taxon>Blastococcus</taxon>
    </lineage>
</organism>
<reference evidence="3 4" key="1">
    <citation type="submission" date="2023-12" db="EMBL/GenBank/DDBJ databases">
        <title>Blastococcus brunescens sp. nov., an actonobacterium isolated from sandstone collected in sahara desert.</title>
        <authorList>
            <person name="Gtari M."/>
            <person name="Ghodhbane F."/>
        </authorList>
    </citation>
    <scope>NUCLEOTIDE SEQUENCE [LARGE SCALE GENOMIC DNA]</scope>
    <source>
        <strain evidence="3 4">BMG 8361</strain>
    </source>
</reference>
<dbReference type="EMBL" id="CP141261">
    <property type="protein sequence ID" value="WRL64962.1"/>
    <property type="molecule type" value="Genomic_DNA"/>
</dbReference>
<dbReference type="PROSITE" id="PS51371">
    <property type="entry name" value="CBS"/>
    <property type="match status" value="1"/>
</dbReference>
<dbReference type="InterPro" id="IPR006669">
    <property type="entry name" value="MgtE_transporter"/>
</dbReference>
<dbReference type="CDD" id="cd04606">
    <property type="entry name" value="CBS_pair_Mg_transporter"/>
    <property type="match status" value="1"/>
</dbReference>
<dbReference type="SMART" id="SM00924">
    <property type="entry name" value="MgtE_N"/>
    <property type="match status" value="1"/>
</dbReference>
<sequence>MAEALDDERLADVLGELPEDLQVTILGTLDERRAADVLEVMDPDDAADLLAELSNVDRNRLLELMEPDEAEPVRQLLKYSEDTAGGIVTSEPVILAPDATIAEALARVREEEITPALASQVYVCRPPSATPTGRYLGLAHIQRLLREPPSSLVSGVLDDLEPLRPEAPLAEVTRYFATYNLVAAPVVDAQGRLVGAVSVDDVLDHLLPDDWRERARRG</sequence>
<dbReference type="Pfam" id="PF00571">
    <property type="entry name" value="CBS"/>
    <property type="match status" value="1"/>
</dbReference>
<dbReference type="InterPro" id="IPR038076">
    <property type="entry name" value="MgtE_N_sf"/>
</dbReference>
<evidence type="ECO:0000256" key="1">
    <source>
        <dbReference type="PROSITE-ProRule" id="PRU00703"/>
    </source>
</evidence>
<dbReference type="SUPFAM" id="SSF54631">
    <property type="entry name" value="CBS-domain pair"/>
    <property type="match status" value="1"/>
</dbReference>
<dbReference type="SMART" id="SM00116">
    <property type="entry name" value="CBS"/>
    <property type="match status" value="1"/>
</dbReference>
<accession>A0ABZ1B2B5</accession>
<feature type="domain" description="CBS" evidence="2">
    <location>
        <begin position="156"/>
        <end position="213"/>
    </location>
</feature>
<dbReference type="InterPro" id="IPR000644">
    <property type="entry name" value="CBS_dom"/>
</dbReference>
<protein>
    <submittedName>
        <fullName evidence="3">CBS domain-containing protein</fullName>
    </submittedName>
</protein>
<dbReference type="Proteomes" id="UP001324287">
    <property type="component" value="Chromosome"/>
</dbReference>